<accession>A0A7X9XBP3</accession>
<dbReference type="Proteomes" id="UP000576082">
    <property type="component" value="Unassembled WGS sequence"/>
</dbReference>
<dbReference type="PANTHER" id="PTHR41317">
    <property type="entry name" value="PD-(D_E)XK NUCLEASE FAMILY TRANSPOSASE"/>
    <property type="match status" value="1"/>
</dbReference>
<comment type="caution">
    <text evidence="1">The sequence shown here is derived from an EMBL/GenBank/DDBJ whole genome shotgun (WGS) entry which is preliminary data.</text>
</comment>
<name>A0A7X9XBP3_9BACT</name>
<dbReference type="RefSeq" id="WP_169659158.1">
    <property type="nucleotide sequence ID" value="NZ_JABANE010000080.1"/>
</dbReference>
<dbReference type="NCBIfam" id="TIGR01784">
    <property type="entry name" value="T_den_put_tspse"/>
    <property type="match status" value="1"/>
</dbReference>
<dbReference type="AlphaFoldDB" id="A0A7X9XBP3"/>
<reference evidence="1 2" key="1">
    <citation type="submission" date="2020-04" db="EMBL/GenBank/DDBJ databases">
        <title>Flammeovirga sp. SR4, a novel species isolated from seawater.</title>
        <authorList>
            <person name="Wang X."/>
        </authorList>
    </citation>
    <scope>NUCLEOTIDE SEQUENCE [LARGE SCALE GENOMIC DNA]</scope>
    <source>
        <strain evidence="1 2">ATCC 23126</strain>
    </source>
</reference>
<evidence type="ECO:0000313" key="2">
    <source>
        <dbReference type="Proteomes" id="UP000576082"/>
    </source>
</evidence>
<sequence length="302" mass="35127">MKNDLIRFDWAMKRLLRNKADHIVLEGFLSELMQEDITIDSILESEGNQETASDKFNRVDILVKNQKGEYVIIEVQNQLEYNYFQRMLYGTSKVLTEYISVGEPYHHVKKIYSVNIVYFDLGQGADYIYHGKTNFKGIHQNDGLELSGKQKVFLGEDKTPSDLFPEYYIIKVNQFDDIARNTLDEWIYYFKNNEIKDNFKAKGLEQAKEILKVDKMSKSEQVSYKKHIVNLMEEASRERTLEMEAILKEREIGEKKGKEIGKEEGKKEQAIETAKNLIQMGLSLEQVVKATGLSILEVEKLK</sequence>
<proteinExistence type="predicted"/>
<protein>
    <submittedName>
        <fullName evidence="1">Rpn family recombination-promoting nuclease/putative transposase</fullName>
    </submittedName>
</protein>
<dbReference type="InterPro" id="IPR010106">
    <property type="entry name" value="RpnA"/>
</dbReference>
<evidence type="ECO:0000313" key="1">
    <source>
        <dbReference type="EMBL" id="NME70932.1"/>
    </source>
</evidence>
<organism evidence="1 2">
    <name type="scientific">Flammeovirga aprica JL-4</name>
    <dbReference type="NCBI Taxonomy" id="694437"/>
    <lineage>
        <taxon>Bacteria</taxon>
        <taxon>Pseudomonadati</taxon>
        <taxon>Bacteroidota</taxon>
        <taxon>Cytophagia</taxon>
        <taxon>Cytophagales</taxon>
        <taxon>Flammeovirgaceae</taxon>
        <taxon>Flammeovirga</taxon>
    </lineage>
</organism>
<keyword evidence="2" id="KW-1185">Reference proteome</keyword>
<gene>
    <name evidence="1" type="ORF">HHU12_23355</name>
</gene>
<dbReference type="EMBL" id="JABANE010000080">
    <property type="protein sequence ID" value="NME70932.1"/>
    <property type="molecule type" value="Genomic_DNA"/>
</dbReference>
<dbReference type="Pfam" id="PF12784">
    <property type="entry name" value="PDDEXK_2"/>
    <property type="match status" value="1"/>
</dbReference>
<dbReference type="PANTHER" id="PTHR41317:SF1">
    <property type="entry name" value="PD-(D_E)XK NUCLEASE FAMILY TRANSPOSASE"/>
    <property type="match status" value="1"/>
</dbReference>